<keyword evidence="1" id="KW-0812">Transmembrane</keyword>
<sequence length="133" mass="14792">MVRKILAVFAGVIVASICIWAIETLNHMMYPYPDGMKPNDMEGFKNYVETLPFLGKFMVIVGYAVGALVSGFIATKISKDGKPTAAIICGIVFLIFTIYNMTVLPTPIWFWILGILVWILVLAGYKLALNKKQ</sequence>
<gene>
    <name evidence="2" type="ORF">DRF62_01845</name>
</gene>
<keyword evidence="1" id="KW-0472">Membrane</keyword>
<keyword evidence="1" id="KW-1133">Transmembrane helix</keyword>
<accession>A0A3D9BU11</accession>
<dbReference type="Proteomes" id="UP000256512">
    <property type="component" value="Unassembled WGS sequence"/>
</dbReference>
<evidence type="ECO:0000256" key="1">
    <source>
        <dbReference type="SAM" id="Phobius"/>
    </source>
</evidence>
<feature type="transmembrane region" description="Helical" evidence="1">
    <location>
        <begin position="85"/>
        <end position="102"/>
    </location>
</feature>
<comment type="caution">
    <text evidence="2">The sequence shown here is derived from an EMBL/GenBank/DDBJ whole genome shotgun (WGS) entry which is preliminary data.</text>
</comment>
<proteinExistence type="predicted"/>
<keyword evidence="3" id="KW-1185">Reference proteome</keyword>
<feature type="transmembrane region" description="Helical" evidence="1">
    <location>
        <begin position="108"/>
        <end position="128"/>
    </location>
</feature>
<evidence type="ECO:0000313" key="3">
    <source>
        <dbReference type="Proteomes" id="UP000256512"/>
    </source>
</evidence>
<evidence type="ECO:0000313" key="2">
    <source>
        <dbReference type="EMBL" id="REC56922.1"/>
    </source>
</evidence>
<dbReference type="EMBL" id="QNVS01000003">
    <property type="protein sequence ID" value="REC56922.1"/>
    <property type="molecule type" value="Genomic_DNA"/>
</dbReference>
<organism evidence="2 3">
    <name type="scientific">Chryseobacterium piscium</name>
    <dbReference type="NCBI Taxonomy" id="333702"/>
    <lineage>
        <taxon>Bacteria</taxon>
        <taxon>Pseudomonadati</taxon>
        <taxon>Bacteroidota</taxon>
        <taxon>Flavobacteriia</taxon>
        <taxon>Flavobacteriales</taxon>
        <taxon>Weeksellaceae</taxon>
        <taxon>Chryseobacterium group</taxon>
        <taxon>Chryseobacterium</taxon>
    </lineage>
</organism>
<dbReference type="RefSeq" id="WP_115948824.1">
    <property type="nucleotide sequence ID" value="NZ_QNVS01000003.1"/>
</dbReference>
<reference evidence="2 3" key="1">
    <citation type="journal article" date="2006" name="Int. J. Syst. Evol. Microbiol.">
        <title>Chryseobacterium piscium sp. nov., isolated from fish of the South Atlantic Ocean off South Africa.</title>
        <authorList>
            <person name="de Beer H."/>
            <person name="Hugo C.J."/>
            <person name="Jooste P.J."/>
            <person name="Vancanneyt M."/>
            <person name="Coenye T."/>
            <person name="Vandamme P."/>
        </authorList>
    </citation>
    <scope>NUCLEOTIDE SEQUENCE [LARGE SCALE GENOMIC DNA]</scope>
    <source>
        <strain evidence="2 3">CCUG 51923</strain>
    </source>
</reference>
<protein>
    <submittedName>
        <fullName evidence="2">Uncharacterized protein</fullName>
    </submittedName>
</protein>
<name>A0A3D9BU11_9FLAO</name>
<dbReference type="AlphaFoldDB" id="A0A3D9BU11"/>
<feature type="transmembrane region" description="Helical" evidence="1">
    <location>
        <begin position="53"/>
        <end position="73"/>
    </location>
</feature>